<evidence type="ECO:0000256" key="3">
    <source>
        <dbReference type="ARBA" id="ARBA00023125"/>
    </source>
</evidence>
<dbReference type="Gene3D" id="1.10.8.10">
    <property type="entry name" value="DNA helicase RuvA subunit, C-terminal domain"/>
    <property type="match status" value="1"/>
</dbReference>
<comment type="similarity">
    <text evidence="6">Belongs to the RuvA family.</text>
</comment>
<dbReference type="InterPro" id="IPR011114">
    <property type="entry name" value="RuvA_C"/>
</dbReference>
<keyword evidence="9" id="KW-1185">Reference proteome</keyword>
<dbReference type="InterPro" id="IPR012340">
    <property type="entry name" value="NA-bd_OB-fold"/>
</dbReference>
<dbReference type="GO" id="GO:0000400">
    <property type="term" value="F:four-way junction DNA binding"/>
    <property type="evidence" value="ECO:0007669"/>
    <property type="project" value="UniProtKB-UniRule"/>
</dbReference>
<feature type="domain" description="Helix-hairpin-helix DNA-binding motif class 1" evidence="7">
    <location>
        <begin position="72"/>
        <end position="91"/>
    </location>
</feature>
<dbReference type="SUPFAM" id="SSF47781">
    <property type="entry name" value="RuvA domain 2-like"/>
    <property type="match status" value="1"/>
</dbReference>
<feature type="domain" description="Helix-hairpin-helix DNA-binding motif class 1" evidence="7">
    <location>
        <begin position="107"/>
        <end position="126"/>
    </location>
</feature>
<dbReference type="GO" id="GO:0009378">
    <property type="term" value="F:four-way junction helicase activity"/>
    <property type="evidence" value="ECO:0007669"/>
    <property type="project" value="InterPro"/>
</dbReference>
<accession>A0A2T0VJD9</accession>
<keyword evidence="8" id="KW-0347">Helicase</keyword>
<keyword evidence="2 6" id="KW-0227">DNA damage</keyword>
<protein>
    <recommendedName>
        <fullName evidence="6">Holliday junction branch migration complex subunit RuvA</fullName>
    </recommendedName>
</protein>
<keyword evidence="8" id="KW-0067">ATP-binding</keyword>
<dbReference type="InterPro" id="IPR013849">
    <property type="entry name" value="DNA_helicase_Holl-junc_RuvA_I"/>
</dbReference>
<dbReference type="NCBIfam" id="TIGR00084">
    <property type="entry name" value="ruvA"/>
    <property type="match status" value="1"/>
</dbReference>
<keyword evidence="4 6" id="KW-0233">DNA recombination</keyword>
<evidence type="ECO:0000256" key="5">
    <source>
        <dbReference type="ARBA" id="ARBA00023204"/>
    </source>
</evidence>
<dbReference type="OrthoDB" id="5293449at2"/>
<dbReference type="GO" id="GO:0006281">
    <property type="term" value="P:DNA repair"/>
    <property type="evidence" value="ECO:0007669"/>
    <property type="project" value="UniProtKB-UniRule"/>
</dbReference>
<keyword evidence="8" id="KW-0378">Hydrolase</keyword>
<comment type="caution">
    <text evidence="8">The sequence shown here is derived from an EMBL/GenBank/DDBJ whole genome shotgun (WGS) entry which is preliminary data.</text>
</comment>
<dbReference type="SMART" id="SM00278">
    <property type="entry name" value="HhH1"/>
    <property type="match status" value="2"/>
</dbReference>
<name>A0A2T0VJD9_9MICO</name>
<evidence type="ECO:0000259" key="7">
    <source>
        <dbReference type="SMART" id="SM00278"/>
    </source>
</evidence>
<evidence type="ECO:0000256" key="4">
    <source>
        <dbReference type="ARBA" id="ARBA00023172"/>
    </source>
</evidence>
<evidence type="ECO:0000313" key="9">
    <source>
        <dbReference type="Proteomes" id="UP000237983"/>
    </source>
</evidence>
<dbReference type="Pfam" id="PF14520">
    <property type="entry name" value="HHH_5"/>
    <property type="match status" value="1"/>
</dbReference>
<organism evidence="8 9">
    <name type="scientific">Glaciihabitans tibetensis</name>
    <dbReference type="NCBI Taxonomy" id="1266600"/>
    <lineage>
        <taxon>Bacteria</taxon>
        <taxon>Bacillati</taxon>
        <taxon>Actinomycetota</taxon>
        <taxon>Actinomycetes</taxon>
        <taxon>Micrococcales</taxon>
        <taxon>Microbacteriaceae</taxon>
        <taxon>Glaciihabitans</taxon>
    </lineage>
</organism>
<dbReference type="Proteomes" id="UP000237983">
    <property type="component" value="Unassembled WGS sequence"/>
</dbReference>
<dbReference type="Gene3D" id="2.40.50.140">
    <property type="entry name" value="Nucleic acid-binding proteins"/>
    <property type="match status" value="1"/>
</dbReference>
<dbReference type="InterPro" id="IPR036267">
    <property type="entry name" value="RuvA_C_sf"/>
</dbReference>
<evidence type="ECO:0000256" key="1">
    <source>
        <dbReference type="ARBA" id="ARBA00022490"/>
    </source>
</evidence>
<comment type="function">
    <text evidence="6">The RuvA-RuvB-RuvC complex processes Holliday junction (HJ) DNA during genetic recombination and DNA repair, while the RuvA-RuvB complex plays an important role in the rescue of blocked DNA replication forks via replication fork reversal (RFR). RuvA specifically binds to HJ cruciform DNA, conferring on it an open structure. The RuvB hexamer acts as an ATP-dependent pump, pulling dsDNA into and through the RuvAB complex. HJ branch migration allows RuvC to scan DNA until it finds its consensus sequence, where it cleaves and resolves the cruciform DNA.</text>
</comment>
<evidence type="ECO:0000256" key="2">
    <source>
        <dbReference type="ARBA" id="ARBA00022763"/>
    </source>
</evidence>
<dbReference type="GO" id="GO:0005737">
    <property type="term" value="C:cytoplasm"/>
    <property type="evidence" value="ECO:0007669"/>
    <property type="project" value="UniProtKB-SubCell"/>
</dbReference>
<keyword evidence="5 6" id="KW-0234">DNA repair</keyword>
<evidence type="ECO:0000313" key="8">
    <source>
        <dbReference type="EMBL" id="PRY70351.1"/>
    </source>
</evidence>
<dbReference type="Gene3D" id="1.10.150.20">
    <property type="entry name" value="5' to 3' exonuclease, C-terminal subdomain"/>
    <property type="match status" value="1"/>
</dbReference>
<keyword evidence="8" id="KW-0547">Nucleotide-binding</keyword>
<comment type="caution">
    <text evidence="6">Lacks conserved residue(s) required for the propagation of feature annotation.</text>
</comment>
<keyword evidence="1 6" id="KW-0963">Cytoplasm</keyword>
<dbReference type="EMBL" id="PVTL01000001">
    <property type="protein sequence ID" value="PRY70351.1"/>
    <property type="molecule type" value="Genomic_DNA"/>
</dbReference>
<evidence type="ECO:0000256" key="6">
    <source>
        <dbReference type="HAMAP-Rule" id="MF_00031"/>
    </source>
</evidence>
<reference evidence="8 9" key="1">
    <citation type="submission" date="2018-03" db="EMBL/GenBank/DDBJ databases">
        <title>Genomic Encyclopedia of Type Strains, Phase III (KMG-III): the genomes of soil and plant-associated and newly described type strains.</title>
        <authorList>
            <person name="Whitman W."/>
        </authorList>
    </citation>
    <scope>NUCLEOTIDE SEQUENCE [LARGE SCALE GENOMIC DNA]</scope>
    <source>
        <strain evidence="8 9">CGMCC 1.12484</strain>
    </source>
</reference>
<dbReference type="InterPro" id="IPR003583">
    <property type="entry name" value="Hlx-hairpin-Hlx_DNA-bd_motif"/>
</dbReference>
<dbReference type="RefSeq" id="WP_106209420.1">
    <property type="nucleotide sequence ID" value="NZ_PVTL01000001.1"/>
</dbReference>
<sequence>MISSVRGTVLSVAGHLAVVEVGGVGLAIQVTPQHALGLRVGAEATLRTSLIVREDDLSLFGFVDADELAVFDALRGVTGVGPKSAMGVLAAMEPAQIAQAVALEDDSAFRKVSGIGPKTAKLIVLSLAGKLFVTARTARPAPVAKTTSVADNVLIALVGLGWNERVAAQAVDDAVAVASAADRAAVPALLRLALTQLGPALQTNSRAEADSAASTV</sequence>
<dbReference type="Pfam" id="PF01330">
    <property type="entry name" value="RuvA_N"/>
    <property type="match status" value="1"/>
</dbReference>
<dbReference type="Pfam" id="PF07499">
    <property type="entry name" value="RuvA_C"/>
    <property type="match status" value="1"/>
</dbReference>
<dbReference type="AlphaFoldDB" id="A0A2T0VJD9"/>
<feature type="region of interest" description="Domain III" evidence="6">
    <location>
        <begin position="144"/>
        <end position="216"/>
    </location>
</feature>
<dbReference type="InterPro" id="IPR000085">
    <property type="entry name" value="RuvA"/>
</dbReference>
<dbReference type="GO" id="GO:0006310">
    <property type="term" value="P:DNA recombination"/>
    <property type="evidence" value="ECO:0007669"/>
    <property type="project" value="UniProtKB-UniRule"/>
</dbReference>
<keyword evidence="3 6" id="KW-0238">DNA-binding</keyword>
<dbReference type="SUPFAM" id="SSF50249">
    <property type="entry name" value="Nucleic acid-binding proteins"/>
    <property type="match status" value="1"/>
</dbReference>
<proteinExistence type="inferred from homology"/>
<dbReference type="GO" id="GO:0009379">
    <property type="term" value="C:Holliday junction helicase complex"/>
    <property type="evidence" value="ECO:0007669"/>
    <property type="project" value="InterPro"/>
</dbReference>
<comment type="domain">
    <text evidence="6">Has three domains with a flexible linker between the domains II and III and assumes an 'L' shape. Domain III is highly mobile and contacts RuvB.</text>
</comment>
<dbReference type="HAMAP" id="MF_00031">
    <property type="entry name" value="DNA_HJ_migration_RuvA"/>
    <property type="match status" value="1"/>
</dbReference>
<comment type="subunit">
    <text evidence="6">Homotetramer. Forms an RuvA(8)-RuvB(12)-Holliday junction (HJ) complex. HJ DNA is sandwiched between 2 RuvA tetramers; dsDNA enters through RuvA and exits via RuvB. An RuvB hexamer assembles on each DNA strand where it exits the tetramer. Each RuvB hexamer is contacted by two RuvA subunits (via domain III) on 2 adjacent RuvB subunits; this complex drives branch migration. In the full resolvosome a probable DNA-RuvA(4)-RuvB(12)-RuvC(2) complex forms which resolves the HJ.</text>
</comment>
<dbReference type="InterPro" id="IPR010994">
    <property type="entry name" value="RuvA_2-like"/>
</dbReference>
<gene>
    <name evidence="6" type="primary">ruvA</name>
    <name evidence="8" type="ORF">B0I08_101485</name>
</gene>
<comment type="subcellular location">
    <subcellularLocation>
        <location evidence="6">Cytoplasm</location>
    </subcellularLocation>
</comment>
<dbReference type="GO" id="GO:0005524">
    <property type="term" value="F:ATP binding"/>
    <property type="evidence" value="ECO:0007669"/>
    <property type="project" value="InterPro"/>
</dbReference>
<dbReference type="SUPFAM" id="SSF46929">
    <property type="entry name" value="DNA helicase RuvA subunit, C-terminal domain"/>
    <property type="match status" value="1"/>
</dbReference>
<dbReference type="GO" id="GO:0048476">
    <property type="term" value="C:Holliday junction resolvase complex"/>
    <property type="evidence" value="ECO:0007669"/>
    <property type="project" value="UniProtKB-UniRule"/>
</dbReference>